<dbReference type="GO" id="GO:0009626">
    <property type="term" value="P:plant-type hypersensitive response"/>
    <property type="evidence" value="ECO:0007669"/>
    <property type="project" value="UniProtKB-ARBA"/>
</dbReference>
<feature type="domain" description="Disease resistance protein winged helix" evidence="9">
    <location>
        <begin position="447"/>
        <end position="517"/>
    </location>
</feature>
<dbReference type="Pfam" id="PF23559">
    <property type="entry name" value="WHD_DRP"/>
    <property type="match status" value="1"/>
</dbReference>
<accession>A0A843U2Q6</accession>
<keyword evidence="12" id="KW-1185">Reference proteome</keyword>
<organism evidence="11 12">
    <name type="scientific">Colocasia esculenta</name>
    <name type="common">Wild taro</name>
    <name type="synonym">Arum esculentum</name>
    <dbReference type="NCBI Taxonomy" id="4460"/>
    <lineage>
        <taxon>Eukaryota</taxon>
        <taxon>Viridiplantae</taxon>
        <taxon>Streptophyta</taxon>
        <taxon>Embryophyta</taxon>
        <taxon>Tracheophyta</taxon>
        <taxon>Spermatophyta</taxon>
        <taxon>Magnoliopsida</taxon>
        <taxon>Liliopsida</taxon>
        <taxon>Araceae</taxon>
        <taxon>Aroideae</taxon>
        <taxon>Colocasieae</taxon>
        <taxon>Colocasia</taxon>
    </lineage>
</organism>
<dbReference type="PANTHER" id="PTHR36766:SF70">
    <property type="entry name" value="DISEASE RESISTANCE PROTEIN RGA4"/>
    <property type="match status" value="1"/>
</dbReference>
<dbReference type="InterPro" id="IPR036388">
    <property type="entry name" value="WH-like_DNA-bd_sf"/>
</dbReference>
<dbReference type="InterPro" id="IPR002182">
    <property type="entry name" value="NB-ARC"/>
</dbReference>
<keyword evidence="4" id="KW-0547">Nucleotide-binding</keyword>
<dbReference type="GO" id="GO:0005524">
    <property type="term" value="F:ATP binding"/>
    <property type="evidence" value="ECO:0007669"/>
    <property type="project" value="UniProtKB-KW"/>
</dbReference>
<dbReference type="SUPFAM" id="SSF52540">
    <property type="entry name" value="P-loop containing nucleoside triphosphate hydrolases"/>
    <property type="match status" value="1"/>
</dbReference>
<keyword evidence="5" id="KW-0611">Plant defense</keyword>
<dbReference type="Gene3D" id="3.80.10.10">
    <property type="entry name" value="Ribonuclease Inhibitor"/>
    <property type="match status" value="2"/>
</dbReference>
<evidence type="ECO:0000256" key="2">
    <source>
        <dbReference type="ARBA" id="ARBA00022614"/>
    </source>
</evidence>
<feature type="domain" description="Disease resistance N-terminal" evidence="8">
    <location>
        <begin position="21"/>
        <end position="102"/>
    </location>
</feature>
<dbReference type="AlphaFoldDB" id="A0A843U2Q6"/>
<dbReference type="PANTHER" id="PTHR36766">
    <property type="entry name" value="PLANT BROAD-SPECTRUM MILDEW RESISTANCE PROTEIN RPW8"/>
    <property type="match status" value="1"/>
</dbReference>
<dbReference type="Gene3D" id="1.20.5.4130">
    <property type="match status" value="1"/>
</dbReference>
<dbReference type="FunFam" id="1.10.10.10:FF:000322">
    <property type="entry name" value="Probable disease resistance protein At1g63360"/>
    <property type="match status" value="1"/>
</dbReference>
<proteinExistence type="inferred from homology"/>
<feature type="domain" description="R13L1/DRL21-like LRR repeat region" evidence="10">
    <location>
        <begin position="708"/>
        <end position="837"/>
    </location>
</feature>
<evidence type="ECO:0000256" key="6">
    <source>
        <dbReference type="ARBA" id="ARBA00022840"/>
    </source>
</evidence>
<evidence type="ECO:0000256" key="4">
    <source>
        <dbReference type="ARBA" id="ARBA00022741"/>
    </source>
</evidence>
<dbReference type="EMBL" id="NMUH01000367">
    <property type="protein sequence ID" value="MQL77821.1"/>
    <property type="molecule type" value="Genomic_DNA"/>
</dbReference>
<dbReference type="Pfam" id="PF00931">
    <property type="entry name" value="NB-ARC"/>
    <property type="match status" value="1"/>
</dbReference>
<evidence type="ECO:0000313" key="12">
    <source>
        <dbReference type="Proteomes" id="UP000652761"/>
    </source>
</evidence>
<gene>
    <name evidence="11" type="ORF">Taro_010217</name>
</gene>
<dbReference type="GO" id="GO:0002758">
    <property type="term" value="P:innate immune response-activating signaling pathway"/>
    <property type="evidence" value="ECO:0007669"/>
    <property type="project" value="UniProtKB-ARBA"/>
</dbReference>
<evidence type="ECO:0000256" key="3">
    <source>
        <dbReference type="ARBA" id="ARBA00022737"/>
    </source>
</evidence>
<dbReference type="Proteomes" id="UP000652761">
    <property type="component" value="Unassembled WGS sequence"/>
</dbReference>
<dbReference type="GO" id="GO:0042742">
    <property type="term" value="P:defense response to bacterium"/>
    <property type="evidence" value="ECO:0007669"/>
    <property type="project" value="UniProtKB-ARBA"/>
</dbReference>
<evidence type="ECO:0000259" key="8">
    <source>
        <dbReference type="Pfam" id="PF18052"/>
    </source>
</evidence>
<evidence type="ECO:0000313" key="11">
    <source>
        <dbReference type="EMBL" id="MQL77821.1"/>
    </source>
</evidence>
<dbReference type="SUPFAM" id="SSF52058">
    <property type="entry name" value="L domain-like"/>
    <property type="match status" value="1"/>
</dbReference>
<feature type="domain" description="NB-ARC" evidence="7">
    <location>
        <begin position="191"/>
        <end position="361"/>
    </location>
</feature>
<dbReference type="PRINTS" id="PR00364">
    <property type="entry name" value="DISEASERSIST"/>
</dbReference>
<evidence type="ECO:0000256" key="5">
    <source>
        <dbReference type="ARBA" id="ARBA00022821"/>
    </source>
</evidence>
<protein>
    <submittedName>
        <fullName evidence="11">Uncharacterized protein</fullName>
    </submittedName>
</protein>
<sequence>MDGAKFLASISPLNKLYEKVIELSMSFLDSEISLLRGVDSELEKLKWTVAKIHALLRDAEDRRHIKDDAVRLWLRNLRDVALDADDLLDEVQTWITTSRLHNSSTAAPTRKRSWYAAFLSPPSPLILFRRRVAKEIVEIRGRLEEISRDRERLRPRMGEAVRRARLPDAPPSAAIFPDEPNILGIDEDRNRIVNLLVSEGAPRPNSELPVIPIYGMAGMGKTTLAKYVFNSESVVQRFGTKRVWVCATQGFGVERITREILESVTGEACRLSNFSLLQCRAREHLSGDPFLLVLDDVREEGSHLWDFLRACFPVGEGRSRVLITTRSEEVARRMGTVLSERVGGLSELDCFSLLAARAFPNGELELEQHVALRKIGMEVATKCQGSPLAAISLGGLLYLQSDETEWQSILTETMEFPQTDGDILPKLRVTYEHLPLHLKRCFAYCSIFPDGHLFDKDDLVRLWMAEGFLDSKGHEGLETIGRRYFDELVWRLFFQMSDGIQNQERKYRMPSLIHELAKSVSTHECFRLECGATQRQDVSKEARHSLLFCPSGKSITLIGLYDYSKLRTLVLKGEGKIEIGKLPSDLFLKLRCLRVLDLGDSKISELPDSVGELKHLRYLSLYKTFIERLPESLTSLCNLQTLELGGCCNLVELPLGMSNLINLRYLGLYLDECMPSLLMSMPPGIGKLTSLQTLSRFVVGTGDGCGVSELKNLKLRGELCISMLENIVSWEDARGANLHSKSYLHSLALRWSDNRQPNVRDRWNFLPSLGRQPALKELLIEGMHGVRSMDNILSSGGISVRFPSLNKLTLWDLPSLDTLSVSEVEVPHLCDLYVSHCPRLMEFVSLPSSVKKLVIKHCSELSALPKLPLLQDLTVEACHWKVLEDISNHTSLTSLAIFHIPKLKFIQKGALQSLSSLQRMEIKGCERLVSIDANEGL</sequence>
<comment type="similarity">
    <text evidence="1">Belongs to the disease resistance NB-LRR family.</text>
</comment>
<name>A0A843U2Q6_COLES</name>
<dbReference type="Gene3D" id="1.10.10.10">
    <property type="entry name" value="Winged helix-like DNA-binding domain superfamily/Winged helix DNA-binding domain"/>
    <property type="match status" value="1"/>
</dbReference>
<dbReference type="Pfam" id="PF18052">
    <property type="entry name" value="Rx_N"/>
    <property type="match status" value="1"/>
</dbReference>
<keyword evidence="2" id="KW-0433">Leucine-rich repeat</keyword>
<evidence type="ECO:0000256" key="1">
    <source>
        <dbReference type="ARBA" id="ARBA00008894"/>
    </source>
</evidence>
<dbReference type="InterPro" id="IPR027417">
    <property type="entry name" value="P-loop_NTPase"/>
</dbReference>
<keyword evidence="6" id="KW-0067">ATP-binding</keyword>
<dbReference type="InterPro" id="IPR041118">
    <property type="entry name" value="Rx_N"/>
</dbReference>
<dbReference type="GO" id="GO:0043531">
    <property type="term" value="F:ADP binding"/>
    <property type="evidence" value="ECO:0007669"/>
    <property type="project" value="InterPro"/>
</dbReference>
<dbReference type="CDD" id="cd14798">
    <property type="entry name" value="RX-CC_like"/>
    <property type="match status" value="1"/>
</dbReference>
<evidence type="ECO:0000259" key="10">
    <source>
        <dbReference type="Pfam" id="PF25019"/>
    </source>
</evidence>
<dbReference type="Pfam" id="PF25019">
    <property type="entry name" value="LRR_R13L1-DRL21"/>
    <property type="match status" value="1"/>
</dbReference>
<dbReference type="InterPro" id="IPR042197">
    <property type="entry name" value="Apaf_helical"/>
</dbReference>
<dbReference type="Gene3D" id="3.40.50.300">
    <property type="entry name" value="P-loop containing nucleotide triphosphate hydrolases"/>
    <property type="match status" value="1"/>
</dbReference>
<evidence type="ECO:0000259" key="7">
    <source>
        <dbReference type="Pfam" id="PF00931"/>
    </source>
</evidence>
<dbReference type="InterPro" id="IPR058922">
    <property type="entry name" value="WHD_DRP"/>
</dbReference>
<dbReference type="InterPro" id="IPR056789">
    <property type="entry name" value="LRR_R13L1-DRL21"/>
</dbReference>
<evidence type="ECO:0000259" key="9">
    <source>
        <dbReference type="Pfam" id="PF23559"/>
    </source>
</evidence>
<dbReference type="InterPro" id="IPR038005">
    <property type="entry name" value="RX-like_CC"/>
</dbReference>
<dbReference type="Gene3D" id="1.10.8.430">
    <property type="entry name" value="Helical domain of apoptotic protease-activating factors"/>
    <property type="match status" value="1"/>
</dbReference>
<keyword evidence="3" id="KW-0677">Repeat</keyword>
<comment type="caution">
    <text evidence="11">The sequence shown here is derived from an EMBL/GenBank/DDBJ whole genome shotgun (WGS) entry which is preliminary data.</text>
</comment>
<dbReference type="OrthoDB" id="2973320at2759"/>
<dbReference type="InterPro" id="IPR032675">
    <property type="entry name" value="LRR_dom_sf"/>
</dbReference>
<reference evidence="11" key="1">
    <citation type="submission" date="2017-07" db="EMBL/GenBank/DDBJ databases">
        <title>Taro Niue Genome Assembly and Annotation.</title>
        <authorList>
            <person name="Atibalentja N."/>
            <person name="Keating K."/>
            <person name="Fields C.J."/>
        </authorList>
    </citation>
    <scope>NUCLEOTIDE SEQUENCE</scope>
    <source>
        <strain evidence="11">Niue_2</strain>
        <tissue evidence="11">Leaf</tissue>
    </source>
</reference>